<gene>
    <name evidence="5" type="ORF">M0813_06969</name>
</gene>
<evidence type="ECO:0000256" key="1">
    <source>
        <dbReference type="ARBA" id="ARBA00022737"/>
    </source>
</evidence>
<name>A0ABQ8XDZ1_9EUKA</name>
<dbReference type="Gene3D" id="1.25.40.10">
    <property type="entry name" value="Tetratricopeptide repeat domain"/>
    <property type="match status" value="1"/>
</dbReference>
<proteinExistence type="inferred from homology"/>
<evidence type="ECO:0000313" key="5">
    <source>
        <dbReference type="EMBL" id="KAJ6230330.1"/>
    </source>
</evidence>
<comment type="subcellular location">
    <subcellularLocation>
        <location evidence="3">Endoplasmic reticulum membrane</location>
        <topology evidence="3">Peripheral membrane protein</topology>
        <orientation evidence="3">Cytoplasmic side</orientation>
    </subcellularLocation>
</comment>
<dbReference type="InterPro" id="IPR055217">
    <property type="entry name" value="TPR_EMC2"/>
</dbReference>
<keyword evidence="2" id="KW-0802">TPR repeat</keyword>
<dbReference type="SUPFAM" id="SSF48452">
    <property type="entry name" value="TPR-like"/>
    <property type="match status" value="1"/>
</dbReference>
<reference evidence="5" key="1">
    <citation type="submission" date="2022-08" db="EMBL/GenBank/DDBJ databases">
        <title>Novel sulfate-reducing endosymbionts in the free-living metamonad Anaeramoeba.</title>
        <authorList>
            <person name="Jerlstrom-Hultqvist J."/>
            <person name="Cepicka I."/>
            <person name="Gallot-Lavallee L."/>
            <person name="Salas-Leiva D."/>
            <person name="Curtis B.A."/>
            <person name="Zahonova K."/>
            <person name="Pipaliya S."/>
            <person name="Dacks J."/>
            <person name="Roger A.J."/>
        </authorList>
    </citation>
    <scope>NUCLEOTIDE SEQUENCE</scope>
    <source>
        <strain evidence="5">Schooner1</strain>
    </source>
</reference>
<comment type="function">
    <text evidence="3">Part of the endoplasmic reticulum membrane protein complex (EMC) that enables the energy-independent insertion into endoplasmic reticulum membranes of newly synthesized membrane proteins.</text>
</comment>
<dbReference type="Proteomes" id="UP001150062">
    <property type="component" value="Unassembled WGS sequence"/>
</dbReference>
<evidence type="ECO:0000313" key="6">
    <source>
        <dbReference type="Proteomes" id="UP001150062"/>
    </source>
</evidence>
<feature type="domain" description="EMC2 TPR-like" evidence="4">
    <location>
        <begin position="93"/>
        <end position="201"/>
    </location>
</feature>
<keyword evidence="3" id="KW-0472">Membrane</keyword>
<sequence>MNKNLETLQNKPNNWKAARDLLREYREKQARNSYEIIKYGLPLINKKSQKLSKEELFEVMEQVFLAGLDVNIEESKTLLLKLQKQFPKSLRVTKLSGLLEEAMGNWKSAITIYKSILKNNPSDQIARKRLVCVSKAQGDVVLTIKNLNNYLSHFQGDTETWEELLEIYLTQQCYSKALYCCEELILAEPNNYQHHYKIANIYYTIGKRTDLIKARQYYAHSIKLLKEQNLKSYYGLYLTANKLKSLYSKNLDQSETQINEQLLQFAADKIKNVYLKLEDNDTKKTVLDFFEKNK</sequence>
<dbReference type="PANTHER" id="PTHR12760">
    <property type="entry name" value="TETRATRICOPEPTIDE REPEAT PROTEIN"/>
    <property type="match status" value="1"/>
</dbReference>
<comment type="similarity">
    <text evidence="3">Belongs to the EMC2 family.</text>
</comment>
<protein>
    <recommendedName>
        <fullName evidence="3">ER membrane protein complex subunit 2</fullName>
    </recommendedName>
</protein>
<evidence type="ECO:0000259" key="4">
    <source>
        <dbReference type="Pfam" id="PF22890"/>
    </source>
</evidence>
<comment type="caution">
    <text evidence="5">The sequence shown here is derived from an EMBL/GenBank/DDBJ whole genome shotgun (WGS) entry which is preliminary data.</text>
</comment>
<evidence type="ECO:0000256" key="2">
    <source>
        <dbReference type="ARBA" id="ARBA00022803"/>
    </source>
</evidence>
<dbReference type="InterPro" id="IPR011990">
    <property type="entry name" value="TPR-like_helical_dom_sf"/>
</dbReference>
<accession>A0ABQ8XDZ1</accession>
<keyword evidence="3" id="KW-0256">Endoplasmic reticulum</keyword>
<dbReference type="Pfam" id="PF22890">
    <property type="entry name" value="TPR_EMC2"/>
    <property type="match status" value="1"/>
</dbReference>
<organism evidence="5 6">
    <name type="scientific">Anaeramoeba flamelloides</name>
    <dbReference type="NCBI Taxonomy" id="1746091"/>
    <lineage>
        <taxon>Eukaryota</taxon>
        <taxon>Metamonada</taxon>
        <taxon>Anaeramoebidae</taxon>
        <taxon>Anaeramoeba</taxon>
    </lineage>
</organism>
<comment type="subunit">
    <text evidence="3">Component of the ER membrane protein complex (EMC).</text>
</comment>
<dbReference type="InterPro" id="IPR039856">
    <property type="entry name" value="EMC2-like"/>
</dbReference>
<evidence type="ECO:0000256" key="3">
    <source>
        <dbReference type="RuleBase" id="RU367091"/>
    </source>
</evidence>
<keyword evidence="6" id="KW-1185">Reference proteome</keyword>
<dbReference type="EMBL" id="JAOAOG010000313">
    <property type="protein sequence ID" value="KAJ6230330.1"/>
    <property type="molecule type" value="Genomic_DNA"/>
</dbReference>
<keyword evidence="1" id="KW-0677">Repeat</keyword>